<dbReference type="AlphaFoldDB" id="A0A6C2UDS6"/>
<dbReference type="PANTHER" id="PTHR32387">
    <property type="entry name" value="WU:FJ29H11"/>
    <property type="match status" value="1"/>
</dbReference>
<dbReference type="InterPro" id="IPR058210">
    <property type="entry name" value="SACS/Nov_dom"/>
</dbReference>
<sequence length="894" mass="101226">MQKFIEELFKKRSQWVDANRANGFDEGIATLLKELYPDNAHFLYELLQNAEDAEASEVTFKLSAENLCFIHNGRDFEKEDIDGITGIGNTKKKDDLNSIGKFGVGFKAVFSYTNSPYVHCDSASFGITDMVCPINDSRPKGLAAGYTQFDFPFDNPKKPKKDAFTEIQEGLNGFSSATLLFLHNIQTIRWEIAGEPLHYLRRKEDRNGFDALPVFNIESDSLEESIYWLRLSAACKEEPAHPVSIALQLASKKVKKGAFPFSVVPTEEGRLCIFFPADKEQTDLKFHIHAPFVSTVDRASIPYKNRDNISLRDQLAQLLASSLPMLRDAGLLTSKFLEILPNSTDDLGEFYEPFISSVVAEMRENALVPTASGDYALAEELARGPKRIRDFITSEDLQFLSEDEYQQWAVGTFNPRSELFLKELGIPEWSSAELVDVITTKWGGYYEDDDSEWLDQKDTPWLRSLYLCVSDEDISYGLKRCAIVLASDKSFKKPDDIVFKPTGNNLSSVAGISFVHSGILRGDKNEVQKIRTFLESLGVKDLDEKHFIKSLLNKHYKADDEPPPAFEEHIEHVKRFMKYWKQTDDKDVFRGFVVLFSDEDDGSFCSVSDGYLDEPLYPTGLRHVLSDSKYLVSEQYAVLGETFIAFAKALGVQCGLAPQRCMAWYNKLIQVPAGSRETVTSINEDYALPKCLDRPQYTFNISLLVWKMMVSALPRQLQARYRPNQAHGTQCKQSQLVQDLAVKEWVPDKEGNFHKPAEMIREDLAVEFVYDDNNGWLTAIGFGAQIEAEKFEQEKTTQILRNEGIDLSLEDLKVLSEIPTEDLHALMDEYRSRKAAEIHLPHVVRWCSSFVEAGGAVSIAPERSYRKAHAAYQKETQAIQAARRSGYGGLRRSV</sequence>
<dbReference type="Pfam" id="PF25794">
    <property type="entry name" value="SACS"/>
    <property type="match status" value="1"/>
</dbReference>
<dbReference type="Gene3D" id="3.30.565.10">
    <property type="entry name" value="Histidine kinase-like ATPase, C-terminal domain"/>
    <property type="match status" value="1"/>
</dbReference>
<proteinExistence type="predicted"/>
<dbReference type="Proteomes" id="UP000366872">
    <property type="component" value="Unassembled WGS sequence"/>
</dbReference>
<dbReference type="InterPro" id="IPR052957">
    <property type="entry name" value="Auxin_embryo_med"/>
</dbReference>
<gene>
    <name evidence="2" type="ORF">PDESU_06169</name>
</gene>
<dbReference type="NCBIfam" id="NF047352">
    <property type="entry name" value="P_loop_sacsin"/>
    <property type="match status" value="1"/>
</dbReference>
<evidence type="ECO:0000259" key="1">
    <source>
        <dbReference type="Pfam" id="PF25794"/>
    </source>
</evidence>
<evidence type="ECO:0000313" key="3">
    <source>
        <dbReference type="Proteomes" id="UP000366872"/>
    </source>
</evidence>
<protein>
    <recommendedName>
        <fullName evidence="1">Sacsin/Nov domain-containing protein</fullName>
    </recommendedName>
</protein>
<dbReference type="EMBL" id="CAAHFG010000004">
    <property type="protein sequence ID" value="VGO17571.1"/>
    <property type="molecule type" value="Genomic_DNA"/>
</dbReference>
<name>A0A6C2UDS6_PONDE</name>
<accession>A0A6C2UDS6</accession>
<dbReference type="InterPro" id="IPR036890">
    <property type="entry name" value="HATPase_C_sf"/>
</dbReference>
<dbReference type="PANTHER" id="PTHR32387:SF0">
    <property type="entry name" value="PROTEIN NO VEIN"/>
    <property type="match status" value="1"/>
</dbReference>
<reference evidence="2 3" key="1">
    <citation type="submission" date="2019-04" db="EMBL/GenBank/DDBJ databases">
        <authorList>
            <person name="Van Vliet M D."/>
        </authorList>
    </citation>
    <scope>NUCLEOTIDE SEQUENCE [LARGE SCALE GENOMIC DNA]</scope>
    <source>
        <strain evidence="2 3">F1</strain>
    </source>
</reference>
<feature type="domain" description="Sacsin/Nov" evidence="1">
    <location>
        <begin position="31"/>
        <end position="129"/>
    </location>
</feature>
<organism evidence="2 3">
    <name type="scientific">Pontiella desulfatans</name>
    <dbReference type="NCBI Taxonomy" id="2750659"/>
    <lineage>
        <taxon>Bacteria</taxon>
        <taxon>Pseudomonadati</taxon>
        <taxon>Kiritimatiellota</taxon>
        <taxon>Kiritimatiellia</taxon>
        <taxon>Kiritimatiellales</taxon>
        <taxon>Pontiellaceae</taxon>
        <taxon>Pontiella</taxon>
    </lineage>
</organism>
<evidence type="ECO:0000313" key="2">
    <source>
        <dbReference type="EMBL" id="VGO17571.1"/>
    </source>
</evidence>
<dbReference type="RefSeq" id="WP_136083030.1">
    <property type="nucleotide sequence ID" value="NZ_CAAHFG010000004.1"/>
</dbReference>
<keyword evidence="3" id="KW-1185">Reference proteome</keyword>
<dbReference type="SUPFAM" id="SSF55874">
    <property type="entry name" value="ATPase domain of HSP90 chaperone/DNA topoisomerase II/histidine kinase"/>
    <property type="match status" value="1"/>
</dbReference>